<evidence type="ECO:0000256" key="7">
    <source>
        <dbReference type="PROSITE-ProRule" id="PRU01360"/>
    </source>
</evidence>
<dbReference type="GO" id="GO:0009279">
    <property type="term" value="C:cell outer membrane"/>
    <property type="evidence" value="ECO:0007669"/>
    <property type="project" value="UniProtKB-SubCell"/>
</dbReference>
<dbReference type="OrthoDB" id="905812at2"/>
<evidence type="ECO:0000313" key="10">
    <source>
        <dbReference type="EMBL" id="RAJ79259.1"/>
    </source>
</evidence>
<dbReference type="PANTHER" id="PTHR40980:SF4">
    <property type="entry name" value="TONB-DEPENDENT RECEPTOR-LIKE BETA-BARREL DOMAIN-CONTAINING PROTEIN"/>
    <property type="match status" value="1"/>
</dbReference>
<dbReference type="InterPro" id="IPR041700">
    <property type="entry name" value="OMP_b-brl_3"/>
</dbReference>
<dbReference type="InterPro" id="IPR036942">
    <property type="entry name" value="Beta-barrel_TonB_sf"/>
</dbReference>
<evidence type="ECO:0000256" key="3">
    <source>
        <dbReference type="ARBA" id="ARBA00022452"/>
    </source>
</evidence>
<keyword evidence="3 7" id="KW-1134">Transmembrane beta strand</keyword>
<dbReference type="AlphaFoldDB" id="A0A327VTP0"/>
<proteinExistence type="inferred from homology"/>
<dbReference type="Gene3D" id="2.40.170.20">
    <property type="entry name" value="TonB-dependent receptor, beta-barrel domain"/>
    <property type="match status" value="1"/>
</dbReference>
<sequence length="836" mass="93593">MLEASICIMRKIIVLLTGWILLSHLSTYAQQRPGGKPPGENNGSLYGKLLDAQTGKPVEYASVAVLKADSSVLTGMLSKPNGDFSFESLPLGKYLLRINFIGYETVYKSAVLAAKGNNVDVGNIKLKSNTKTLNAVNVVGEKPAYTMAIDKRVFNVDKNLSSIGGTATDVMKQVPSVNVDIDGNVTVRNGAPTIFVDGRPTTLTLDQIPADAIEKIEVVTNPSAKYDAEGMSGILNIVLKKNKKAGINGMLSAGGTSLGSSNGGVDFNMRQEKFNFFVNYNFRNRVSPMNSRLFRKNIGQDTTTYTEQLQSGDFYRRFQNGRIGFDWFIDNRNTLSISENLTSGNFNNYNDQTVNESDINHQKVRYGTGINNSKNGFRNYSTQVGYKHNFAKEGHELTADFTYNYATSDNTSNYSLQYHDLKGDDIFDPIPQLRNGTGGGNTSYLTGQVDYVNPITEKSKIEAGLRSNTRQFTNYTNMYGLNYPGSDFKLDSSLSSNYKYSEQINAAYATYTGAIDNFGYQVGLRAEQSFYKGESFLGTYQSYKVDYPISLFPSLFLSQKLKGDNELQLNYSRRIRRPWFRDLLPTMDYNGQSASTGNPSLSPEFTNSFEFSYLKDFNRKVNLLVSIYYRNTEHAITDFYQDTVLTLNGQQQHVLLSYPINASSRNSYGAEFTVRTQVTKGWDITANANLAQTKINATQGDNSLTNQGFTWFGKLNSTTKLPWNLTFQVNGEYESKQILPQGEKMPKWSVDAALKKDLLKNKALSISLGINDIFNTDRNLSYTTTSFSDQENYRKRLTRELRLNAVWRFGKMDTKLFKRKNSKPENGGDMGGGDNY</sequence>
<organism evidence="10 11">
    <name type="scientific">Chitinophaga dinghuensis</name>
    <dbReference type="NCBI Taxonomy" id="1539050"/>
    <lineage>
        <taxon>Bacteria</taxon>
        <taxon>Pseudomonadati</taxon>
        <taxon>Bacteroidota</taxon>
        <taxon>Chitinophagia</taxon>
        <taxon>Chitinophagales</taxon>
        <taxon>Chitinophagaceae</taxon>
        <taxon>Chitinophaga</taxon>
    </lineage>
</organism>
<dbReference type="Pfam" id="PF14905">
    <property type="entry name" value="OMP_b-brl_3"/>
    <property type="match status" value="1"/>
</dbReference>
<evidence type="ECO:0000256" key="6">
    <source>
        <dbReference type="ARBA" id="ARBA00023237"/>
    </source>
</evidence>
<keyword evidence="2 7" id="KW-0813">Transport</keyword>
<keyword evidence="11" id="KW-1185">Reference proteome</keyword>
<dbReference type="Pfam" id="PF13620">
    <property type="entry name" value="CarboxypepD_reg"/>
    <property type="match status" value="1"/>
</dbReference>
<dbReference type="PROSITE" id="PS52016">
    <property type="entry name" value="TONB_DEPENDENT_REC_3"/>
    <property type="match status" value="1"/>
</dbReference>
<comment type="similarity">
    <text evidence="7">Belongs to the TonB-dependent receptor family.</text>
</comment>
<dbReference type="InterPro" id="IPR012910">
    <property type="entry name" value="Plug_dom"/>
</dbReference>
<comment type="caution">
    <text evidence="10">The sequence shown here is derived from an EMBL/GenBank/DDBJ whole genome shotgun (WGS) entry which is preliminary data.</text>
</comment>
<evidence type="ECO:0000256" key="5">
    <source>
        <dbReference type="ARBA" id="ARBA00023136"/>
    </source>
</evidence>
<dbReference type="InterPro" id="IPR037066">
    <property type="entry name" value="Plug_dom_sf"/>
</dbReference>
<dbReference type="EMBL" id="QLMA01000006">
    <property type="protein sequence ID" value="RAJ79259.1"/>
    <property type="molecule type" value="Genomic_DNA"/>
</dbReference>
<keyword evidence="5 7" id="KW-0472">Membrane</keyword>
<evidence type="ECO:0000256" key="2">
    <source>
        <dbReference type="ARBA" id="ARBA00022448"/>
    </source>
</evidence>
<feature type="domain" description="Outer membrane protein beta-barrel" evidence="9">
    <location>
        <begin position="388"/>
        <end position="805"/>
    </location>
</feature>
<dbReference type="SUPFAM" id="SSF56935">
    <property type="entry name" value="Porins"/>
    <property type="match status" value="1"/>
</dbReference>
<protein>
    <submittedName>
        <fullName evidence="10">Outer membrane receptor protein involved in Fe transport</fullName>
    </submittedName>
</protein>
<evidence type="ECO:0000256" key="1">
    <source>
        <dbReference type="ARBA" id="ARBA00004571"/>
    </source>
</evidence>
<evidence type="ECO:0000259" key="8">
    <source>
        <dbReference type="Pfam" id="PF07715"/>
    </source>
</evidence>
<dbReference type="InterPro" id="IPR008969">
    <property type="entry name" value="CarboxyPept-like_regulatory"/>
</dbReference>
<name>A0A327VTP0_9BACT</name>
<dbReference type="Pfam" id="PF07715">
    <property type="entry name" value="Plug"/>
    <property type="match status" value="1"/>
</dbReference>
<gene>
    <name evidence="10" type="ORF">CLV59_106320</name>
</gene>
<accession>A0A327VTP0</accession>
<keyword evidence="10" id="KW-0675">Receptor</keyword>
<feature type="domain" description="TonB-dependent receptor plug" evidence="8">
    <location>
        <begin position="166"/>
        <end position="234"/>
    </location>
</feature>
<evidence type="ECO:0000256" key="4">
    <source>
        <dbReference type="ARBA" id="ARBA00022692"/>
    </source>
</evidence>
<dbReference type="PANTHER" id="PTHR40980">
    <property type="entry name" value="PLUG DOMAIN-CONTAINING PROTEIN"/>
    <property type="match status" value="1"/>
</dbReference>
<evidence type="ECO:0000259" key="9">
    <source>
        <dbReference type="Pfam" id="PF14905"/>
    </source>
</evidence>
<keyword evidence="6 7" id="KW-0998">Cell outer membrane</keyword>
<evidence type="ECO:0000313" key="11">
    <source>
        <dbReference type="Proteomes" id="UP000249819"/>
    </source>
</evidence>
<dbReference type="Gene3D" id="2.170.130.10">
    <property type="entry name" value="TonB-dependent receptor, plug domain"/>
    <property type="match status" value="1"/>
</dbReference>
<comment type="subcellular location">
    <subcellularLocation>
        <location evidence="1 7">Cell outer membrane</location>
        <topology evidence="1 7">Multi-pass membrane protein</topology>
    </subcellularLocation>
</comment>
<dbReference type="InterPro" id="IPR039426">
    <property type="entry name" value="TonB-dep_rcpt-like"/>
</dbReference>
<reference evidence="10 11" key="1">
    <citation type="submission" date="2018-06" db="EMBL/GenBank/DDBJ databases">
        <title>Genomic Encyclopedia of Archaeal and Bacterial Type Strains, Phase II (KMG-II): from individual species to whole genera.</title>
        <authorList>
            <person name="Goeker M."/>
        </authorList>
    </citation>
    <scope>NUCLEOTIDE SEQUENCE [LARGE SCALE GENOMIC DNA]</scope>
    <source>
        <strain evidence="10 11">DSM 29821</strain>
    </source>
</reference>
<dbReference type="Proteomes" id="UP000249819">
    <property type="component" value="Unassembled WGS sequence"/>
</dbReference>
<dbReference type="SUPFAM" id="SSF49464">
    <property type="entry name" value="Carboxypeptidase regulatory domain-like"/>
    <property type="match status" value="1"/>
</dbReference>
<keyword evidence="4 7" id="KW-0812">Transmembrane</keyword>
<dbReference type="Gene3D" id="2.60.40.1120">
    <property type="entry name" value="Carboxypeptidase-like, regulatory domain"/>
    <property type="match status" value="1"/>
</dbReference>